<organism evidence="1 2">
    <name type="scientific">Colletotrichum truncatum</name>
    <name type="common">Anthracnose fungus</name>
    <name type="synonym">Colletotrichum capsici</name>
    <dbReference type="NCBI Taxonomy" id="5467"/>
    <lineage>
        <taxon>Eukaryota</taxon>
        <taxon>Fungi</taxon>
        <taxon>Dikarya</taxon>
        <taxon>Ascomycota</taxon>
        <taxon>Pezizomycotina</taxon>
        <taxon>Sordariomycetes</taxon>
        <taxon>Hypocreomycetidae</taxon>
        <taxon>Glomerellales</taxon>
        <taxon>Glomerellaceae</taxon>
        <taxon>Colletotrichum</taxon>
        <taxon>Colletotrichum truncatum species complex</taxon>
    </lineage>
</organism>
<comment type="caution">
    <text evidence="1">The sequence shown here is derived from an EMBL/GenBank/DDBJ whole genome shotgun (WGS) entry which is preliminary data.</text>
</comment>
<keyword evidence="2" id="KW-1185">Reference proteome</keyword>
<dbReference type="EMBL" id="VUJX02000004">
    <property type="protein sequence ID" value="KAL0938230.1"/>
    <property type="molecule type" value="Genomic_DNA"/>
</dbReference>
<reference evidence="1 2" key="1">
    <citation type="journal article" date="2020" name="Phytopathology">
        <title>Genome Sequence Resources of Colletotrichum truncatum, C. plurivorum, C. musicola, and C. sojae: Four Species Pathogenic to Soybean (Glycine max).</title>
        <authorList>
            <person name="Rogerio F."/>
            <person name="Boufleur T.R."/>
            <person name="Ciampi-Guillardi M."/>
            <person name="Sukno S.A."/>
            <person name="Thon M.R."/>
            <person name="Massola Junior N.S."/>
            <person name="Baroncelli R."/>
        </authorList>
    </citation>
    <scope>NUCLEOTIDE SEQUENCE [LARGE SCALE GENOMIC DNA]</scope>
    <source>
        <strain evidence="1 2">CMES1059</strain>
    </source>
</reference>
<dbReference type="Proteomes" id="UP000805649">
    <property type="component" value="Unassembled WGS sequence"/>
</dbReference>
<accession>A0ACC3Z2C5</accession>
<sequence length="56" mass="5928">MQIINLVVAAAALLLPTIVNQAGYCSGTTCIDSISSWECPKQCPSSQNCVLNRPCT</sequence>
<proteinExistence type="predicted"/>
<gene>
    <name evidence="1" type="ORF">CTRU02_207961</name>
</gene>
<protein>
    <submittedName>
        <fullName evidence="1">Uncharacterized protein</fullName>
    </submittedName>
</protein>
<evidence type="ECO:0000313" key="2">
    <source>
        <dbReference type="Proteomes" id="UP000805649"/>
    </source>
</evidence>
<evidence type="ECO:0000313" key="1">
    <source>
        <dbReference type="EMBL" id="KAL0938230.1"/>
    </source>
</evidence>
<name>A0ACC3Z2C5_COLTU</name>